<dbReference type="EMBL" id="JACHID010000004">
    <property type="protein sequence ID" value="MBB5021580.1"/>
    <property type="molecule type" value="Genomic_DNA"/>
</dbReference>
<dbReference type="Proteomes" id="UP000528322">
    <property type="component" value="Unassembled WGS sequence"/>
</dbReference>
<dbReference type="NCBIfam" id="NF045727">
    <property type="entry name" value="GSU3529_fam"/>
    <property type="match status" value="1"/>
</dbReference>
<proteinExistence type="predicted"/>
<protein>
    <submittedName>
        <fullName evidence="1">Uncharacterized protein</fullName>
    </submittedName>
</protein>
<sequence length="89" mass="10210">MSLDTQLKTALRQAQNDRDFPDFLAVHVEEVIDHMDKYLPRSADHIELLIEQIDLYETYAQTGYLGRGMTAGNVKETLKLILGPDRFSQ</sequence>
<accession>A0A7W7Y3V0</accession>
<evidence type="ECO:0000313" key="2">
    <source>
        <dbReference type="Proteomes" id="UP000528322"/>
    </source>
</evidence>
<comment type="caution">
    <text evidence="1">The sequence shown here is derived from an EMBL/GenBank/DDBJ whole genome shotgun (WGS) entry which is preliminary data.</text>
</comment>
<dbReference type="RefSeq" id="WP_183730510.1">
    <property type="nucleotide sequence ID" value="NZ_JACHID010000004.1"/>
</dbReference>
<organism evidence="1 2">
    <name type="scientific">Desulfurispira natronophila</name>
    <dbReference type="NCBI Taxonomy" id="682562"/>
    <lineage>
        <taxon>Bacteria</taxon>
        <taxon>Pseudomonadati</taxon>
        <taxon>Chrysiogenota</taxon>
        <taxon>Chrysiogenia</taxon>
        <taxon>Chrysiogenales</taxon>
        <taxon>Chrysiogenaceae</taxon>
        <taxon>Desulfurispira</taxon>
    </lineage>
</organism>
<evidence type="ECO:0000313" key="1">
    <source>
        <dbReference type="EMBL" id="MBB5021580.1"/>
    </source>
</evidence>
<gene>
    <name evidence="1" type="ORF">HNR37_000892</name>
</gene>
<keyword evidence="2" id="KW-1185">Reference proteome</keyword>
<reference evidence="1 2" key="1">
    <citation type="submission" date="2020-08" db="EMBL/GenBank/DDBJ databases">
        <title>Genomic Encyclopedia of Type Strains, Phase IV (KMG-IV): sequencing the most valuable type-strain genomes for metagenomic binning, comparative biology and taxonomic classification.</title>
        <authorList>
            <person name="Goeker M."/>
        </authorList>
    </citation>
    <scope>NUCLEOTIDE SEQUENCE [LARGE SCALE GENOMIC DNA]</scope>
    <source>
        <strain evidence="1 2">DSM 22071</strain>
    </source>
</reference>
<dbReference type="AlphaFoldDB" id="A0A7W7Y3V0"/>
<name>A0A7W7Y3V0_9BACT</name>